<dbReference type="GO" id="GO:0008284">
    <property type="term" value="P:positive regulation of cell population proliferation"/>
    <property type="evidence" value="ECO:0007669"/>
    <property type="project" value="Ensembl"/>
</dbReference>
<sequence>MAFSVVLQKAFLLALLSLRAYQNEVFDEPIQLVPEVQNVSTSSKPQQVNLQWTVPNLAHHQELKMMLQIEISRIKTSNVIQVVNYTTTVKWNQVMHWNWKPDIPLECVKYFLRIRGMVDDDKFLLQSSWSNWSSWQEAHIPVSLEPNTVLVFPEDPLVEEGSNITICSVYGRNQHNVSCYLQEKPIPGEQLDSHVSIFNLNNVVFFRDTGTNFFCNSIDTKLEDGIVLFVSKVLEEPKNFSCETQDFKTLNCIWEPGVDTALAWKQQPPQNYTLFESFSGRRKLCNKSSCDWQITDDSQEIYNFTLIAKNYLRTRSVSVSFHLTHRVYLKAPHNVSLEIINTTKAHMTWKVHSRGNDYTLLCQIELLCEKEVIHEHNVSVHMSGDYLFNDLDPDTEYKASVRCADATHFWKWSNWAEKTFSTPEAAPSEALDVWRIVRSKNGSRIVTLFWKPLSKSRANGKILFYNIVAENQDKPAKSKHCSIPAPASDTQLTLDQSSYKLHITANNSVGMSPETILVLSRESGNQEVVEKRINGTKDGFLISWEPRSRDVISYIVDWCAHSQNQLCDLQWKNLGPNTTSTIISSDAFKPGVRYNFRIFEIPVQGPVYLVEKQTGYTQELAPLESPEVLTSNLTSHSFTLSWQGYASQFQAGFIQGYRVYLKSKEMHCHSGWDKVLLSDNSVCCNYDIKDPKQKIFTVENLRPESDYEFSVRSYTSVGENQNATFMMVTTPDEHSHMLLKTMLPMSLCVLLIMVVCYWKSQWVKETCYPDIPNPSKSSILSPIKYMQNPHLTIMNVKDCIPDVLEVINKAEGTKTLYTGAGKLHAENVTKLPPVPTEKDSCGPVPCIFFENFTYDQLAFDSDSHGHVPGPLKDILCQLGPLTPPKNLLNVLGNSNMKSLTGSPTEETSLIYVSQLASPTCGDKDSLTTNLPRPVHCSEYKMQMAVPPSLASPALSKNSDLSSMILLGKGEPG</sequence>
<dbReference type="Ensembl" id="ENSNGAT00000021001.1">
    <property type="protein sequence ID" value="ENSNGAP00000015398.1"/>
    <property type="gene ID" value="ENSNGAG00000016413.1"/>
</dbReference>
<dbReference type="Pfam" id="PF21177">
    <property type="entry name" value="LIF-R_Ig-like"/>
    <property type="match status" value="1"/>
</dbReference>
<name>A0A8C6W8C9_NANGA</name>
<dbReference type="FunFam" id="2.60.40.10:FF:000657">
    <property type="entry name" value="Leukemia inhibitory factor receptor"/>
    <property type="match status" value="1"/>
</dbReference>
<dbReference type="InterPro" id="IPR036116">
    <property type="entry name" value="FN3_sf"/>
</dbReference>
<keyword evidence="4 14" id="KW-0732">Signal</keyword>
<dbReference type="PROSITE" id="PS50853">
    <property type="entry name" value="FN3"/>
    <property type="match status" value="3"/>
</dbReference>
<evidence type="ECO:0000256" key="2">
    <source>
        <dbReference type="ARBA" id="ARBA00008921"/>
    </source>
</evidence>
<keyword evidence="8" id="KW-1015">Disulfide bond</keyword>
<dbReference type="Gene3D" id="2.60.40.10">
    <property type="entry name" value="Immunoglobulins"/>
    <property type="match status" value="7"/>
</dbReference>
<evidence type="ECO:0000256" key="4">
    <source>
        <dbReference type="ARBA" id="ARBA00022729"/>
    </source>
</evidence>
<evidence type="ECO:0000256" key="3">
    <source>
        <dbReference type="ARBA" id="ARBA00022692"/>
    </source>
</evidence>
<evidence type="ECO:0000256" key="6">
    <source>
        <dbReference type="ARBA" id="ARBA00022989"/>
    </source>
</evidence>
<evidence type="ECO:0000256" key="9">
    <source>
        <dbReference type="ARBA" id="ARBA00023170"/>
    </source>
</evidence>
<comment type="subcellular location">
    <subcellularLocation>
        <location evidence="1">Membrane</location>
        <topology evidence="1">Single-pass type I membrane protein</topology>
    </subcellularLocation>
</comment>
<evidence type="ECO:0000313" key="17">
    <source>
        <dbReference type="Proteomes" id="UP000694381"/>
    </source>
</evidence>
<evidence type="ECO:0000256" key="8">
    <source>
        <dbReference type="ARBA" id="ARBA00023157"/>
    </source>
</evidence>
<dbReference type="InterPro" id="IPR003529">
    <property type="entry name" value="Hematopoietin_rcpt_Gp130_CS"/>
</dbReference>
<dbReference type="GO" id="GO:0016324">
    <property type="term" value="C:apical plasma membrane"/>
    <property type="evidence" value="ECO:0007669"/>
    <property type="project" value="Ensembl"/>
</dbReference>
<evidence type="ECO:0000256" key="10">
    <source>
        <dbReference type="ARBA" id="ARBA00023180"/>
    </source>
</evidence>
<feature type="chain" id="PRO_5034305669" description="Oncostatin-M-specific receptor subunit beta" evidence="14">
    <location>
        <begin position="23"/>
        <end position="972"/>
    </location>
</feature>
<dbReference type="AlphaFoldDB" id="A0A8C6W8C9"/>
<dbReference type="InterPro" id="IPR040817">
    <property type="entry name" value="LIFR_D2"/>
</dbReference>
<keyword evidence="5" id="KW-0677">Repeat</keyword>
<reference evidence="16" key="2">
    <citation type="submission" date="2025-09" db="UniProtKB">
        <authorList>
            <consortium name="Ensembl"/>
        </authorList>
    </citation>
    <scope>IDENTIFICATION</scope>
</reference>
<dbReference type="SMART" id="SM00060">
    <property type="entry name" value="FN3"/>
    <property type="match status" value="4"/>
</dbReference>
<dbReference type="InterPro" id="IPR013783">
    <property type="entry name" value="Ig-like_fold"/>
</dbReference>
<dbReference type="InterPro" id="IPR052672">
    <property type="entry name" value="Type1_Cytokine_Rcpt_Type2"/>
</dbReference>
<evidence type="ECO:0000256" key="7">
    <source>
        <dbReference type="ARBA" id="ARBA00023136"/>
    </source>
</evidence>
<evidence type="ECO:0000256" key="14">
    <source>
        <dbReference type="SAM" id="SignalP"/>
    </source>
</evidence>
<evidence type="ECO:0000256" key="1">
    <source>
        <dbReference type="ARBA" id="ARBA00004479"/>
    </source>
</evidence>
<feature type="domain" description="Fibronectin type-III" evidence="15">
    <location>
        <begin position="622"/>
        <end position="733"/>
    </location>
</feature>
<dbReference type="PANTHER" id="PTHR48423:SF1">
    <property type="entry name" value="INTERLEUKIN-27 RECEPTOR SUBUNIT ALPHA"/>
    <property type="match status" value="1"/>
</dbReference>
<keyword evidence="10" id="KW-0325">Glycoprotein</keyword>
<dbReference type="FunFam" id="2.60.40.10:FF:001148">
    <property type="entry name" value="oncostatin-M-specific receptor subunit beta"/>
    <property type="match status" value="1"/>
</dbReference>
<dbReference type="Pfam" id="PF25552">
    <property type="entry name" value="LIFR_D4"/>
    <property type="match status" value="1"/>
</dbReference>
<comment type="subunit">
    <text evidence="11">Heterodimer composed of OSMR and IL6ST (type II OSM receptor). Heterodimer with IL31RA to form the IL31 receptor.</text>
</comment>
<dbReference type="Proteomes" id="UP000694381">
    <property type="component" value="Unassembled WGS sequence"/>
</dbReference>
<dbReference type="Pfam" id="PF00041">
    <property type="entry name" value="fn3"/>
    <property type="match status" value="1"/>
</dbReference>
<keyword evidence="6" id="KW-1133">Transmembrane helix</keyword>
<feature type="signal peptide" evidence="14">
    <location>
        <begin position="1"/>
        <end position="22"/>
    </location>
</feature>
<dbReference type="GeneTree" id="ENSGT00940000160851"/>
<dbReference type="GO" id="GO:0019838">
    <property type="term" value="F:growth factor binding"/>
    <property type="evidence" value="ECO:0007669"/>
    <property type="project" value="Ensembl"/>
</dbReference>
<dbReference type="GO" id="GO:0004924">
    <property type="term" value="F:oncostatin-M receptor activity"/>
    <property type="evidence" value="ECO:0007669"/>
    <property type="project" value="Ensembl"/>
</dbReference>
<evidence type="ECO:0000256" key="12">
    <source>
        <dbReference type="ARBA" id="ARBA00071726"/>
    </source>
</evidence>
<protein>
    <recommendedName>
        <fullName evidence="12">Oncostatin-M-specific receptor subunit beta</fullName>
    </recommendedName>
    <alternativeName>
        <fullName evidence="13">Interleukin-31 receptor subunit beta</fullName>
    </alternativeName>
</protein>
<proteinExistence type="inferred from homology"/>
<dbReference type="GO" id="GO:0005900">
    <property type="term" value="C:oncostatin-M receptor complex"/>
    <property type="evidence" value="ECO:0007669"/>
    <property type="project" value="Ensembl"/>
</dbReference>
<gene>
    <name evidence="16" type="primary">Osmr</name>
</gene>
<evidence type="ECO:0000256" key="11">
    <source>
        <dbReference type="ARBA" id="ARBA00064786"/>
    </source>
</evidence>
<comment type="similarity">
    <text evidence="2">Belongs to the type I cytokine receptor family. Type 2 subfamily.</text>
</comment>
<dbReference type="InterPro" id="IPR048497">
    <property type="entry name" value="LIF-R-like_Ig-like"/>
</dbReference>
<feature type="domain" description="Fibronectin type-III" evidence="15">
    <location>
        <begin position="427"/>
        <end position="526"/>
    </location>
</feature>
<evidence type="ECO:0000256" key="13">
    <source>
        <dbReference type="ARBA" id="ARBA00079310"/>
    </source>
</evidence>
<dbReference type="FunFam" id="2.60.40.10:FF:000578">
    <property type="entry name" value="Leukemia inhibitory factor receptor"/>
    <property type="match status" value="1"/>
</dbReference>
<dbReference type="InterPro" id="IPR003961">
    <property type="entry name" value="FN3_dom"/>
</dbReference>
<dbReference type="FunFam" id="2.60.40.10:FF:000738">
    <property type="entry name" value="Leukemia inhibitory factor receptor"/>
    <property type="match status" value="1"/>
</dbReference>
<accession>A0A8C6W8C9</accession>
<organism evidence="16 17">
    <name type="scientific">Nannospalax galili</name>
    <name type="common">Northern Israeli blind subterranean mole rat</name>
    <name type="synonym">Spalax galili</name>
    <dbReference type="NCBI Taxonomy" id="1026970"/>
    <lineage>
        <taxon>Eukaryota</taxon>
        <taxon>Metazoa</taxon>
        <taxon>Chordata</taxon>
        <taxon>Craniata</taxon>
        <taxon>Vertebrata</taxon>
        <taxon>Euteleostomi</taxon>
        <taxon>Mammalia</taxon>
        <taxon>Eutheria</taxon>
        <taxon>Euarchontoglires</taxon>
        <taxon>Glires</taxon>
        <taxon>Rodentia</taxon>
        <taxon>Myomorpha</taxon>
        <taxon>Muroidea</taxon>
        <taxon>Spalacidae</taxon>
        <taxon>Spalacinae</taxon>
        <taxon>Nannospalax</taxon>
    </lineage>
</organism>
<dbReference type="FunFam" id="2.60.40.10:FF:000607">
    <property type="entry name" value="Leukemia inhibitory factor receptor"/>
    <property type="match status" value="1"/>
</dbReference>
<dbReference type="FunFam" id="2.60.40.10:FF:001286">
    <property type="entry name" value="Oncostatin-M-specific receptor subunit beta"/>
    <property type="match status" value="1"/>
</dbReference>
<feature type="domain" description="Fibronectin type-III" evidence="15">
    <location>
        <begin position="331"/>
        <end position="425"/>
    </location>
</feature>
<dbReference type="CDD" id="cd00063">
    <property type="entry name" value="FN3"/>
    <property type="match status" value="3"/>
</dbReference>
<dbReference type="OMA" id="GKMMQYN"/>
<dbReference type="FunFam" id="2.60.40.10:FF:001289">
    <property type="entry name" value="Oncostatin-M-specific receptor subunit beta"/>
    <property type="match status" value="1"/>
</dbReference>
<keyword evidence="7" id="KW-0472">Membrane</keyword>
<keyword evidence="9" id="KW-0675">Receptor</keyword>
<dbReference type="PROSITE" id="PS01353">
    <property type="entry name" value="HEMATOPO_REC_L_F2"/>
    <property type="match status" value="1"/>
</dbReference>
<keyword evidence="17" id="KW-1185">Reference proteome</keyword>
<evidence type="ECO:0000256" key="5">
    <source>
        <dbReference type="ARBA" id="ARBA00022737"/>
    </source>
</evidence>
<evidence type="ECO:0000259" key="15">
    <source>
        <dbReference type="PROSITE" id="PS50853"/>
    </source>
</evidence>
<dbReference type="Pfam" id="PF17971">
    <property type="entry name" value="LIFR_D2"/>
    <property type="match status" value="1"/>
</dbReference>
<keyword evidence="3" id="KW-0812">Transmembrane</keyword>
<dbReference type="PANTHER" id="PTHR48423">
    <property type="entry name" value="INTERLEUKIN-27 RECEPTOR SUBUNIT ALPHA"/>
    <property type="match status" value="1"/>
</dbReference>
<reference evidence="16" key="1">
    <citation type="submission" date="2025-08" db="UniProtKB">
        <authorList>
            <consortium name="Ensembl"/>
        </authorList>
    </citation>
    <scope>IDENTIFICATION</scope>
</reference>
<dbReference type="SUPFAM" id="SSF49265">
    <property type="entry name" value="Fibronectin type III"/>
    <property type="match status" value="3"/>
</dbReference>
<evidence type="ECO:0000313" key="16">
    <source>
        <dbReference type="Ensembl" id="ENSNGAP00000015398.1"/>
    </source>
</evidence>